<dbReference type="RefSeq" id="WP_203917409.1">
    <property type="nucleotide sequence ID" value="NZ_BONZ01000016.1"/>
</dbReference>
<dbReference type="EMBL" id="BONZ01000016">
    <property type="protein sequence ID" value="GIH13725.1"/>
    <property type="molecule type" value="Genomic_DNA"/>
</dbReference>
<evidence type="ECO:0000313" key="1">
    <source>
        <dbReference type="EMBL" id="GIH13725.1"/>
    </source>
</evidence>
<evidence type="ECO:0000313" key="2">
    <source>
        <dbReference type="Proteomes" id="UP000642748"/>
    </source>
</evidence>
<gene>
    <name evidence="1" type="ORF">Raf01_18970</name>
</gene>
<reference evidence="1" key="1">
    <citation type="submission" date="2021-01" db="EMBL/GenBank/DDBJ databases">
        <title>Whole genome shotgun sequence of Rugosimonospora africana NBRC 104875.</title>
        <authorList>
            <person name="Komaki H."/>
            <person name="Tamura T."/>
        </authorList>
    </citation>
    <scope>NUCLEOTIDE SEQUENCE</scope>
    <source>
        <strain evidence="1">NBRC 104875</strain>
    </source>
</reference>
<sequence>MTQPLNLDAMVDRAAFFSHEHQLHLIDLAERFGEHRFEVDLNAGTLDFVADRPLLRTAAGLLGSASEGVGTWLWGWANPAGFSAQVTAFGERIAQFGRAYGVRELVDAELPLDAYLAARLVDAAKLVTGRWTSYSGQAGPGLRTYLLIDAPELHLPVPGVNRSVRVIGEALSYGLIHDHRLALLSYAQLRGLTANNGSDGKSVRVWFPDGQVTVEFDGLGRIGQMSAEMRPPQRNS</sequence>
<protein>
    <submittedName>
        <fullName evidence="1">Uncharacterized protein</fullName>
    </submittedName>
</protein>
<name>A0A8J3QMF0_9ACTN</name>
<dbReference type="Proteomes" id="UP000642748">
    <property type="component" value="Unassembled WGS sequence"/>
</dbReference>
<comment type="caution">
    <text evidence="1">The sequence shown here is derived from an EMBL/GenBank/DDBJ whole genome shotgun (WGS) entry which is preliminary data.</text>
</comment>
<accession>A0A8J3QMF0</accession>
<keyword evidence="2" id="KW-1185">Reference proteome</keyword>
<dbReference type="AlphaFoldDB" id="A0A8J3QMF0"/>
<dbReference type="InterPro" id="IPR049249">
    <property type="entry name" value="DUF6882"/>
</dbReference>
<proteinExistence type="predicted"/>
<dbReference type="Pfam" id="PF21813">
    <property type="entry name" value="DUF6882"/>
    <property type="match status" value="1"/>
</dbReference>
<organism evidence="1 2">
    <name type="scientific">Rugosimonospora africana</name>
    <dbReference type="NCBI Taxonomy" id="556532"/>
    <lineage>
        <taxon>Bacteria</taxon>
        <taxon>Bacillati</taxon>
        <taxon>Actinomycetota</taxon>
        <taxon>Actinomycetes</taxon>
        <taxon>Micromonosporales</taxon>
        <taxon>Micromonosporaceae</taxon>
        <taxon>Rugosimonospora</taxon>
    </lineage>
</organism>